<feature type="region of interest" description="Disordered" evidence="2">
    <location>
        <begin position="601"/>
        <end position="720"/>
    </location>
</feature>
<dbReference type="Gene3D" id="1.10.238.10">
    <property type="entry name" value="EF-hand"/>
    <property type="match status" value="1"/>
</dbReference>
<dbReference type="PROSITE" id="PS50031">
    <property type="entry name" value="EH"/>
    <property type="match status" value="1"/>
</dbReference>
<dbReference type="InterPro" id="IPR002048">
    <property type="entry name" value="EF_hand_dom"/>
</dbReference>
<feature type="region of interest" description="Disordered" evidence="2">
    <location>
        <begin position="539"/>
        <end position="560"/>
    </location>
</feature>
<evidence type="ECO:0000313" key="5">
    <source>
        <dbReference type="EMBL" id="KAI6657541.1"/>
    </source>
</evidence>
<feature type="coiled-coil region" evidence="1">
    <location>
        <begin position="860"/>
        <end position="887"/>
    </location>
</feature>
<evidence type="ECO:0000313" key="6">
    <source>
        <dbReference type="Proteomes" id="UP001165289"/>
    </source>
</evidence>
<dbReference type="Pfam" id="PF12763">
    <property type="entry name" value="EH"/>
    <property type="match status" value="1"/>
</dbReference>
<evidence type="ECO:0000256" key="2">
    <source>
        <dbReference type="SAM" id="MobiDB-lite"/>
    </source>
</evidence>
<keyword evidence="1" id="KW-0175">Coiled coil</keyword>
<accession>A0AAV7K935</accession>
<evidence type="ECO:0000259" key="3">
    <source>
        <dbReference type="PROSITE" id="PS50031"/>
    </source>
</evidence>
<feature type="domain" description="EF-hand" evidence="4">
    <location>
        <begin position="289"/>
        <end position="324"/>
    </location>
</feature>
<feature type="region of interest" description="Disordered" evidence="2">
    <location>
        <begin position="1"/>
        <end position="97"/>
    </location>
</feature>
<feature type="compositionally biased region" description="Basic residues" evidence="2">
    <location>
        <begin position="786"/>
        <end position="798"/>
    </location>
</feature>
<feature type="compositionally biased region" description="Basic residues" evidence="2">
    <location>
        <begin position="653"/>
        <end position="664"/>
    </location>
</feature>
<comment type="caution">
    <text evidence="5">The sequence shown here is derived from an EMBL/GenBank/DDBJ whole genome shotgun (WGS) entry which is preliminary data.</text>
</comment>
<feature type="compositionally biased region" description="Polar residues" evidence="2">
    <location>
        <begin position="27"/>
        <end position="38"/>
    </location>
</feature>
<dbReference type="InterPro" id="IPR000261">
    <property type="entry name" value="EH_dom"/>
</dbReference>
<dbReference type="PANTHER" id="PTHR11216:SF174">
    <property type="entry name" value="GH06923P"/>
    <property type="match status" value="1"/>
</dbReference>
<dbReference type="GO" id="GO:0006897">
    <property type="term" value="P:endocytosis"/>
    <property type="evidence" value="ECO:0007669"/>
    <property type="project" value="TreeGrafter"/>
</dbReference>
<feature type="compositionally biased region" description="Polar residues" evidence="2">
    <location>
        <begin position="609"/>
        <end position="637"/>
    </location>
</feature>
<dbReference type="SMART" id="SM00027">
    <property type="entry name" value="EH"/>
    <property type="match status" value="1"/>
</dbReference>
<feature type="compositionally biased region" description="Polar residues" evidence="2">
    <location>
        <begin position="665"/>
        <end position="679"/>
    </location>
</feature>
<dbReference type="GO" id="GO:0005886">
    <property type="term" value="C:plasma membrane"/>
    <property type="evidence" value="ECO:0007669"/>
    <property type="project" value="TreeGrafter"/>
</dbReference>
<dbReference type="GO" id="GO:0005737">
    <property type="term" value="C:cytoplasm"/>
    <property type="evidence" value="ECO:0007669"/>
    <property type="project" value="TreeGrafter"/>
</dbReference>
<dbReference type="Proteomes" id="UP001165289">
    <property type="component" value="Unassembled WGS sequence"/>
</dbReference>
<feature type="compositionally biased region" description="Polar residues" evidence="2">
    <location>
        <begin position="360"/>
        <end position="370"/>
    </location>
</feature>
<dbReference type="SUPFAM" id="SSF47473">
    <property type="entry name" value="EF-hand"/>
    <property type="match status" value="1"/>
</dbReference>
<feature type="domain" description="EH" evidence="3">
    <location>
        <begin position="263"/>
        <end position="341"/>
    </location>
</feature>
<feature type="compositionally biased region" description="Basic residues" evidence="2">
    <location>
        <begin position="683"/>
        <end position="699"/>
    </location>
</feature>
<dbReference type="InterPro" id="IPR011992">
    <property type="entry name" value="EF-hand-dom_pair"/>
</dbReference>
<protein>
    <submittedName>
        <fullName evidence="5">RalBP1-associated Eps domain-containing protein 2 isoform X2</fullName>
    </submittedName>
</protein>
<feature type="compositionally biased region" description="Low complexity" evidence="2">
    <location>
        <begin position="82"/>
        <end position="96"/>
    </location>
</feature>
<dbReference type="EMBL" id="JAKMXF010000111">
    <property type="protein sequence ID" value="KAI6657541.1"/>
    <property type="molecule type" value="Genomic_DNA"/>
</dbReference>
<evidence type="ECO:0000256" key="1">
    <source>
        <dbReference type="SAM" id="Coils"/>
    </source>
</evidence>
<sequence length="898" mass="100861">MKGLFGKTYKHKGEQQTKKKSSKIEPITNSIRNPSNQLELFEALPDKVPTSGGTSPCHDISNDSDYLLNNPTSIGFSDKQPRPQQTADTTRTPTTTKLSWTDPQIVTHALPLSSSLTTIPPIIRSESCTEYNPVLLSEASPWDQITSPSCLLEPTQLISHSWEQCKSSSPSLTQTISNSYDSQFTSHEGLFVFPIIDLNFDTDKRISSELSSDPVSTDNTQSGDVTNNLTNYLPTSNEFKKSISVKDPSIISESEFQYFTSLFFSSTLNPQGGLLYGEQARNFFQISQLPNEELSRIWQLSDIDNDLKLTFSEFCIAMKLVRNRKKGIPLPQTIPNSIFESLAQLTESQQLNPNDPPLSDQYTPSYSYSGGEQLDNVTHEDSSLENYVSSDVPSFNDEVLPYVEIPAPLDPILSPPDGEDLEETVTVENSQFYPNEEIEDPIPKESSSSSTTDYTYQIKSLFTPTPNPLPPPPTKTEMQQRAVLTPIVPIQAVVVSSPRVEITPVVQMRSHTTEGLSSYRRDEGAGFLETEEQRIMLSLPSRGGTDPKDLKNKGKARRRPDRVSAVILIDKSDHEDPQVSLINNGEIKTIDLSPNTFEDQNCPIFGEINHSQNTGNEVQSKKVNIQDESTPHSSPGSNKEKIVYQKKDSKMNILKKKFMPRNKKNTGSNASLDKISTPQESKKKSKVRILNKRSKKHNRSSSLDIKKSNPRLYGSQNDIHLPKEKTIDPVIAMIEESRLCPQNKAVSALSLSPTHEQRDTHNDSDSFDSSGSYENLDSDSDNPPRMRNKKIQNYRKNRSLSSPECVLSTPPIPDPFSEHTYSTTTDLDDNKTPQHEPTPSPVSYERELLNQRIHETFARCESLRNVNSQLISELNQIRLQKKELAMQLRYHQPPRNIL</sequence>
<feature type="region of interest" description="Disordered" evidence="2">
    <location>
        <begin position="748"/>
        <end position="842"/>
    </location>
</feature>
<dbReference type="GO" id="GO:0016197">
    <property type="term" value="P:endosomal transport"/>
    <property type="evidence" value="ECO:0007669"/>
    <property type="project" value="TreeGrafter"/>
</dbReference>
<feature type="compositionally biased region" description="Basic and acidic residues" evidence="2">
    <location>
        <begin position="755"/>
        <end position="764"/>
    </location>
</feature>
<feature type="compositionally biased region" description="Basic and acidic residues" evidence="2">
    <location>
        <begin position="638"/>
        <end position="650"/>
    </location>
</feature>
<dbReference type="GO" id="GO:0005509">
    <property type="term" value="F:calcium ion binding"/>
    <property type="evidence" value="ECO:0007669"/>
    <property type="project" value="InterPro"/>
</dbReference>
<dbReference type="CDD" id="cd00052">
    <property type="entry name" value="EH"/>
    <property type="match status" value="1"/>
</dbReference>
<name>A0AAV7K935_9METZ</name>
<dbReference type="AlphaFoldDB" id="A0AAV7K935"/>
<keyword evidence="6" id="KW-1185">Reference proteome</keyword>
<gene>
    <name evidence="5" type="ORF">LOD99_285</name>
</gene>
<proteinExistence type="predicted"/>
<feature type="region of interest" description="Disordered" evidence="2">
    <location>
        <begin position="349"/>
        <end position="376"/>
    </location>
</feature>
<organism evidence="5 6">
    <name type="scientific">Oopsacas minuta</name>
    <dbReference type="NCBI Taxonomy" id="111878"/>
    <lineage>
        <taxon>Eukaryota</taxon>
        <taxon>Metazoa</taxon>
        <taxon>Porifera</taxon>
        <taxon>Hexactinellida</taxon>
        <taxon>Hexasterophora</taxon>
        <taxon>Lyssacinosida</taxon>
        <taxon>Leucopsacidae</taxon>
        <taxon>Oopsacas</taxon>
    </lineage>
</organism>
<dbReference type="PANTHER" id="PTHR11216">
    <property type="entry name" value="EH DOMAIN"/>
    <property type="match status" value="1"/>
</dbReference>
<feature type="compositionally biased region" description="Polar residues" evidence="2">
    <location>
        <begin position="63"/>
        <end position="75"/>
    </location>
</feature>
<reference evidence="5 6" key="1">
    <citation type="journal article" date="2023" name="BMC Biol.">
        <title>The compact genome of the sponge Oopsacas minuta (Hexactinellida) is lacking key metazoan core genes.</title>
        <authorList>
            <person name="Santini S."/>
            <person name="Schenkelaars Q."/>
            <person name="Jourda C."/>
            <person name="Duchesne M."/>
            <person name="Belahbib H."/>
            <person name="Rocher C."/>
            <person name="Selva M."/>
            <person name="Riesgo A."/>
            <person name="Vervoort M."/>
            <person name="Leys S.P."/>
            <person name="Kodjabachian L."/>
            <person name="Le Bivic A."/>
            <person name="Borchiellini C."/>
            <person name="Claverie J.M."/>
            <person name="Renard E."/>
        </authorList>
    </citation>
    <scope>NUCLEOTIDE SEQUENCE [LARGE SCALE GENOMIC DNA]</scope>
    <source>
        <strain evidence="5">SPO-2</strain>
    </source>
</reference>
<feature type="region of interest" description="Disordered" evidence="2">
    <location>
        <begin position="209"/>
        <end position="228"/>
    </location>
</feature>
<evidence type="ECO:0000259" key="4">
    <source>
        <dbReference type="PROSITE" id="PS50222"/>
    </source>
</evidence>
<dbReference type="PROSITE" id="PS50222">
    <property type="entry name" value="EF_HAND_2"/>
    <property type="match status" value="1"/>
</dbReference>